<sequence length="474" mass="52140">MTLFGIVARNLRYYWRQHLGVVVGAALCSMVLVGALMVGDSVKATLRRLADERIGKADVALLAADGFFREELAVDLNKGKGLDDGTVIAPLVVTQGSVSLPDGSFNVPNVQVLGVDERFWKLAPDPKAVPAFGSGDFFANERLYKHLKVQPQERLILRVEEPGLFSRDAPLSGERDNKFVSFNKKLGGSVGAEGFGRFGLQGNQREPLTLFVPLETLQKRMFRNFDEVAGKTTFANFLLLGNPGGKAVSNEKAKAALDEAWTLSDAGISVKELRDEPAWSVRSRQVFLSDSLRRAGETSATKTTGVLTYLVNAIGKGNEDSNASSLIPYSMVSAVDPVKTESLPDDLANDEIVLNQWAADDLNVTAREAITISYYAVGERRKLREESRTFHLRVVTPLPPKVPEDEESDWTPQFPGLSEAESCGEWDTGIPIKHKVRDKDEEYWDTYRGSPKAFVTLPAGQEMWSTRWGSLTGL</sequence>
<reference evidence="3" key="1">
    <citation type="submission" date="2018-05" db="EMBL/GenBank/DDBJ databases">
        <authorList>
            <person name="Lanie J.A."/>
            <person name="Ng W.-L."/>
            <person name="Kazmierczak K.M."/>
            <person name="Andrzejewski T.M."/>
            <person name="Davidsen T.M."/>
            <person name="Wayne K.J."/>
            <person name="Tettelin H."/>
            <person name="Glass J.I."/>
            <person name="Rusch D."/>
            <person name="Podicherti R."/>
            <person name="Tsui H.-C.T."/>
            <person name="Winkler M.E."/>
        </authorList>
    </citation>
    <scope>NUCLEOTIDE SEQUENCE</scope>
</reference>
<evidence type="ECO:0000256" key="1">
    <source>
        <dbReference type="SAM" id="MobiDB-lite"/>
    </source>
</evidence>
<dbReference type="AlphaFoldDB" id="A0A382D4G0"/>
<keyword evidence="2" id="KW-0472">Membrane</keyword>
<feature type="transmembrane region" description="Helical" evidence="2">
    <location>
        <begin position="20"/>
        <end position="39"/>
    </location>
</feature>
<gene>
    <name evidence="3" type="ORF">METZ01_LOCUS185786</name>
</gene>
<name>A0A382D4G0_9ZZZZ</name>
<feature type="region of interest" description="Disordered" evidence="1">
    <location>
        <begin position="401"/>
        <end position="421"/>
    </location>
</feature>
<organism evidence="3">
    <name type="scientific">marine metagenome</name>
    <dbReference type="NCBI Taxonomy" id="408172"/>
    <lineage>
        <taxon>unclassified sequences</taxon>
        <taxon>metagenomes</taxon>
        <taxon>ecological metagenomes</taxon>
    </lineage>
</organism>
<feature type="non-terminal residue" evidence="3">
    <location>
        <position position="474"/>
    </location>
</feature>
<protein>
    <recommendedName>
        <fullName evidence="4">MacB-like periplasmic core domain-containing protein</fullName>
    </recommendedName>
</protein>
<evidence type="ECO:0000256" key="2">
    <source>
        <dbReference type="SAM" id="Phobius"/>
    </source>
</evidence>
<keyword evidence="2" id="KW-1133">Transmembrane helix</keyword>
<accession>A0A382D4G0</accession>
<proteinExistence type="predicted"/>
<dbReference type="EMBL" id="UINC01037441">
    <property type="protein sequence ID" value="SVB32932.1"/>
    <property type="molecule type" value="Genomic_DNA"/>
</dbReference>
<keyword evidence="2" id="KW-0812">Transmembrane</keyword>
<evidence type="ECO:0000313" key="3">
    <source>
        <dbReference type="EMBL" id="SVB32932.1"/>
    </source>
</evidence>
<evidence type="ECO:0008006" key="4">
    <source>
        <dbReference type="Google" id="ProtNLM"/>
    </source>
</evidence>